<name>A0A0D2B122_9EURO</name>
<gene>
    <name evidence="10" type="ORF">PV08_09876</name>
</gene>
<keyword evidence="5 8" id="KW-1133">Transmembrane helix</keyword>
<evidence type="ECO:0000256" key="5">
    <source>
        <dbReference type="ARBA" id="ARBA00022989"/>
    </source>
</evidence>
<reference evidence="10 11" key="1">
    <citation type="submission" date="2015-01" db="EMBL/GenBank/DDBJ databases">
        <title>The Genome Sequence of Exophiala spinifera CBS89968.</title>
        <authorList>
            <consortium name="The Broad Institute Genomics Platform"/>
            <person name="Cuomo C."/>
            <person name="de Hoog S."/>
            <person name="Gorbushina A."/>
            <person name="Stielow B."/>
            <person name="Teixiera M."/>
            <person name="Abouelleil A."/>
            <person name="Chapman S.B."/>
            <person name="Priest M."/>
            <person name="Young S.K."/>
            <person name="Wortman J."/>
            <person name="Nusbaum C."/>
            <person name="Birren B."/>
        </authorList>
    </citation>
    <scope>NUCLEOTIDE SEQUENCE [LARGE SCALE GENOMIC DNA]</scope>
    <source>
        <strain evidence="10 11">CBS 89968</strain>
    </source>
</reference>
<keyword evidence="6 8" id="KW-0472">Membrane</keyword>
<feature type="region of interest" description="Disordered" evidence="7">
    <location>
        <begin position="311"/>
        <end position="393"/>
    </location>
</feature>
<evidence type="ECO:0000256" key="3">
    <source>
        <dbReference type="ARBA" id="ARBA00022692"/>
    </source>
</evidence>
<dbReference type="RefSeq" id="XP_016232814.1">
    <property type="nucleotide sequence ID" value="XM_016384191.1"/>
</dbReference>
<evidence type="ECO:0000256" key="8">
    <source>
        <dbReference type="SAM" id="Phobius"/>
    </source>
</evidence>
<evidence type="ECO:0000256" key="2">
    <source>
        <dbReference type="ARBA" id="ARBA00022448"/>
    </source>
</evidence>
<dbReference type="EMBL" id="KN847498">
    <property type="protein sequence ID" value="KIW12598.1"/>
    <property type="molecule type" value="Genomic_DNA"/>
</dbReference>
<evidence type="ECO:0000313" key="10">
    <source>
        <dbReference type="EMBL" id="KIW12598.1"/>
    </source>
</evidence>
<feature type="compositionally biased region" description="Low complexity" evidence="7">
    <location>
        <begin position="93"/>
        <end position="106"/>
    </location>
</feature>
<keyword evidence="3 8" id="KW-0812">Transmembrane</keyword>
<comment type="subcellular location">
    <subcellularLocation>
        <location evidence="1">Membrane</location>
    </subcellularLocation>
</comment>
<feature type="compositionally biased region" description="Polar residues" evidence="7">
    <location>
        <begin position="375"/>
        <end position="386"/>
    </location>
</feature>
<keyword evidence="2" id="KW-0813">Transport</keyword>
<protein>
    <recommendedName>
        <fullName evidence="9">Cytochrome b561 domain-containing protein</fullName>
    </recommendedName>
</protein>
<feature type="transmembrane region" description="Helical" evidence="8">
    <location>
        <begin position="283"/>
        <end position="304"/>
    </location>
</feature>
<dbReference type="PANTHER" id="PTHR47797:SF1">
    <property type="entry name" value="CYTOCHROME B561 DOMAIN-CONTAINING PROTEIN-RELATED"/>
    <property type="match status" value="1"/>
</dbReference>
<organism evidence="10 11">
    <name type="scientific">Exophiala spinifera</name>
    <dbReference type="NCBI Taxonomy" id="91928"/>
    <lineage>
        <taxon>Eukaryota</taxon>
        <taxon>Fungi</taxon>
        <taxon>Dikarya</taxon>
        <taxon>Ascomycota</taxon>
        <taxon>Pezizomycotina</taxon>
        <taxon>Eurotiomycetes</taxon>
        <taxon>Chaetothyriomycetidae</taxon>
        <taxon>Chaetothyriales</taxon>
        <taxon>Herpotrichiellaceae</taxon>
        <taxon>Exophiala</taxon>
    </lineage>
</organism>
<evidence type="ECO:0000256" key="6">
    <source>
        <dbReference type="ARBA" id="ARBA00023136"/>
    </source>
</evidence>
<keyword evidence="11" id="KW-1185">Reference proteome</keyword>
<dbReference type="GO" id="GO:0016020">
    <property type="term" value="C:membrane"/>
    <property type="evidence" value="ECO:0007669"/>
    <property type="project" value="UniProtKB-SubCell"/>
</dbReference>
<evidence type="ECO:0000256" key="7">
    <source>
        <dbReference type="SAM" id="MobiDB-lite"/>
    </source>
</evidence>
<feature type="region of interest" description="Disordered" evidence="7">
    <location>
        <begin position="49"/>
        <end position="107"/>
    </location>
</feature>
<accession>A0A0D2B122</accession>
<dbReference type="STRING" id="91928.A0A0D2B122"/>
<dbReference type="PANTHER" id="PTHR47797">
    <property type="entry name" value="DEHYDROGENASE, PUTATIVE (AFU_ORTHOLOGUE AFUA_8G05805)-RELATED"/>
    <property type="match status" value="1"/>
</dbReference>
<feature type="compositionally biased region" description="Low complexity" evidence="7">
    <location>
        <begin position="334"/>
        <end position="348"/>
    </location>
</feature>
<dbReference type="SMART" id="SM00665">
    <property type="entry name" value="B561"/>
    <property type="match status" value="1"/>
</dbReference>
<dbReference type="GeneID" id="27336959"/>
<dbReference type="OrthoDB" id="19261at2759"/>
<proteinExistence type="predicted"/>
<feature type="transmembrane region" description="Helical" evidence="8">
    <location>
        <begin position="249"/>
        <end position="268"/>
    </location>
</feature>
<dbReference type="Proteomes" id="UP000053328">
    <property type="component" value="Unassembled WGS sequence"/>
</dbReference>
<evidence type="ECO:0000313" key="11">
    <source>
        <dbReference type="Proteomes" id="UP000053328"/>
    </source>
</evidence>
<feature type="transmembrane region" description="Helical" evidence="8">
    <location>
        <begin position="140"/>
        <end position="160"/>
    </location>
</feature>
<feature type="domain" description="Cytochrome b561" evidence="9">
    <location>
        <begin position="141"/>
        <end position="266"/>
    </location>
</feature>
<feature type="compositionally biased region" description="Gly residues" evidence="7">
    <location>
        <begin position="352"/>
        <end position="364"/>
    </location>
</feature>
<keyword evidence="4" id="KW-0249">Electron transport</keyword>
<feature type="compositionally biased region" description="Polar residues" evidence="7">
    <location>
        <begin position="70"/>
        <end position="92"/>
    </location>
</feature>
<dbReference type="Gene3D" id="1.20.120.1770">
    <property type="match status" value="1"/>
</dbReference>
<feature type="transmembrane region" description="Helical" evidence="8">
    <location>
        <begin position="172"/>
        <end position="195"/>
    </location>
</feature>
<sequence length="393" mass="41356">MLTLLATVNGALTDPTNAHDLTEPAESAIKDPAVLLGLADGSNPYTNLPSASGAWPTGSGSGASTWPLPSGSTLWPSGTETATATATYSWPTGSGSSDWEGGDSSDWGGGSGNYDGGWANIRPWPASWGTRPKNYRTFRIVHATLAAGAFLIFFPVGGIVMRISRHPNAVRVHAAVQTTGYITFMTAGGFGIWMAKKVHGLDGYHPVIGLLLVCFINLQLLSGLVNRFFRGGRQGFPPSLAVLRQAHVWLGRSFILLGMINGGLGLRFASTLPVFQWPKGPKAAYGVVATIVFIIYLAVTIVWWELERPRRPDPGPLHQPSGRDPLTTPTTATNSNSNSNNNKSNVDANNDDGGGGGGGGGGDGTTRDSRIITEKPSSAVTTTVGSKRSRSKQ</sequence>
<feature type="transmembrane region" description="Helical" evidence="8">
    <location>
        <begin position="207"/>
        <end position="229"/>
    </location>
</feature>
<dbReference type="HOGENOM" id="CLU_839473_0_0_1"/>
<dbReference type="VEuPathDB" id="FungiDB:PV08_09876"/>
<evidence type="ECO:0000259" key="9">
    <source>
        <dbReference type="SMART" id="SM00665"/>
    </source>
</evidence>
<dbReference type="InterPro" id="IPR006593">
    <property type="entry name" value="Cyt_b561/ferric_Rdtase_TM"/>
</dbReference>
<evidence type="ECO:0000256" key="4">
    <source>
        <dbReference type="ARBA" id="ARBA00022982"/>
    </source>
</evidence>
<dbReference type="Pfam" id="PF03188">
    <property type="entry name" value="Cytochrom_B561"/>
    <property type="match status" value="1"/>
</dbReference>
<dbReference type="CDD" id="cd08760">
    <property type="entry name" value="Cyt_b561_FRRS1_like"/>
    <property type="match status" value="1"/>
</dbReference>
<evidence type="ECO:0000256" key="1">
    <source>
        <dbReference type="ARBA" id="ARBA00004370"/>
    </source>
</evidence>
<dbReference type="AlphaFoldDB" id="A0A0D2B122"/>